<dbReference type="EMBL" id="CAVMJV010000043">
    <property type="protein sequence ID" value="CAK5080937.1"/>
    <property type="molecule type" value="Genomic_DNA"/>
</dbReference>
<reference evidence="1" key="1">
    <citation type="submission" date="2023-11" db="EMBL/GenBank/DDBJ databases">
        <authorList>
            <person name="Poullet M."/>
        </authorList>
    </citation>
    <scope>NUCLEOTIDE SEQUENCE</scope>
    <source>
        <strain evidence="1">E1834</strain>
    </source>
</reference>
<evidence type="ECO:0000313" key="1">
    <source>
        <dbReference type="EMBL" id="CAK5080937.1"/>
    </source>
</evidence>
<protein>
    <submittedName>
        <fullName evidence="1">Uncharacterized protein</fullName>
    </submittedName>
</protein>
<sequence length="56" mass="6485">MCTQFQIQIPPPESFVNLNGQRMLTLGVEEFQQRFPDGGDTLHAQLQLWKTGDYIF</sequence>
<comment type="caution">
    <text evidence="1">The sequence shown here is derived from an EMBL/GenBank/DDBJ whole genome shotgun (WGS) entry which is preliminary data.</text>
</comment>
<evidence type="ECO:0000313" key="2">
    <source>
        <dbReference type="Proteomes" id="UP001497535"/>
    </source>
</evidence>
<accession>A0ACB0ZPA1</accession>
<organism evidence="1 2">
    <name type="scientific">Meloidogyne enterolobii</name>
    <name type="common">Root-knot nematode worm</name>
    <name type="synonym">Meloidogyne mayaguensis</name>
    <dbReference type="NCBI Taxonomy" id="390850"/>
    <lineage>
        <taxon>Eukaryota</taxon>
        <taxon>Metazoa</taxon>
        <taxon>Ecdysozoa</taxon>
        <taxon>Nematoda</taxon>
        <taxon>Chromadorea</taxon>
        <taxon>Rhabditida</taxon>
        <taxon>Tylenchina</taxon>
        <taxon>Tylenchomorpha</taxon>
        <taxon>Tylenchoidea</taxon>
        <taxon>Meloidogynidae</taxon>
        <taxon>Meloidogyninae</taxon>
        <taxon>Meloidogyne</taxon>
    </lineage>
</organism>
<dbReference type="Proteomes" id="UP001497535">
    <property type="component" value="Unassembled WGS sequence"/>
</dbReference>
<gene>
    <name evidence="1" type="ORF">MENTE1834_LOCUS28146</name>
</gene>
<name>A0ACB0ZPA1_MELEN</name>
<keyword evidence="2" id="KW-1185">Reference proteome</keyword>
<proteinExistence type="predicted"/>